<dbReference type="GeneID" id="54575032"/>
<dbReference type="RefSeq" id="XP_033685094.1">
    <property type="nucleotide sequence ID" value="XM_033821702.1"/>
</dbReference>
<proteinExistence type="predicted"/>
<gene>
    <name evidence="1" type="ORF">BU26DRAFT_295325</name>
</gene>
<protein>
    <submittedName>
        <fullName evidence="1">Uncharacterized protein</fullName>
    </submittedName>
</protein>
<organism evidence="1 2">
    <name type="scientific">Trematosphaeria pertusa</name>
    <dbReference type="NCBI Taxonomy" id="390896"/>
    <lineage>
        <taxon>Eukaryota</taxon>
        <taxon>Fungi</taxon>
        <taxon>Dikarya</taxon>
        <taxon>Ascomycota</taxon>
        <taxon>Pezizomycotina</taxon>
        <taxon>Dothideomycetes</taxon>
        <taxon>Pleosporomycetidae</taxon>
        <taxon>Pleosporales</taxon>
        <taxon>Massarineae</taxon>
        <taxon>Trematosphaeriaceae</taxon>
        <taxon>Trematosphaeria</taxon>
    </lineage>
</organism>
<sequence length="150" mass="16821">MPLLPLANLRTVVPTCDGVLTSLRQFAIPFVCAVRRLLRLTKARRRVSIACSFCATMDSSSPVEHLGRGLNGGDGSYLAGIQLKPTSSSLPESPAWSSEHVIIHHYATSELNHCLDTETRSYILRHERCYNLENQVTSNIRISPQIWRYL</sequence>
<dbReference type="AlphaFoldDB" id="A0A6A6IKK4"/>
<dbReference type="Proteomes" id="UP000800094">
    <property type="component" value="Unassembled WGS sequence"/>
</dbReference>
<accession>A0A6A6IKK4</accession>
<name>A0A6A6IKK4_9PLEO</name>
<keyword evidence="2" id="KW-1185">Reference proteome</keyword>
<evidence type="ECO:0000313" key="1">
    <source>
        <dbReference type="EMBL" id="KAF2250090.1"/>
    </source>
</evidence>
<evidence type="ECO:0000313" key="2">
    <source>
        <dbReference type="Proteomes" id="UP000800094"/>
    </source>
</evidence>
<reference evidence="1" key="1">
    <citation type="journal article" date="2020" name="Stud. Mycol.">
        <title>101 Dothideomycetes genomes: a test case for predicting lifestyles and emergence of pathogens.</title>
        <authorList>
            <person name="Haridas S."/>
            <person name="Albert R."/>
            <person name="Binder M."/>
            <person name="Bloem J."/>
            <person name="Labutti K."/>
            <person name="Salamov A."/>
            <person name="Andreopoulos B."/>
            <person name="Baker S."/>
            <person name="Barry K."/>
            <person name="Bills G."/>
            <person name="Bluhm B."/>
            <person name="Cannon C."/>
            <person name="Castanera R."/>
            <person name="Culley D."/>
            <person name="Daum C."/>
            <person name="Ezra D."/>
            <person name="Gonzalez J."/>
            <person name="Henrissat B."/>
            <person name="Kuo A."/>
            <person name="Liang C."/>
            <person name="Lipzen A."/>
            <person name="Lutzoni F."/>
            <person name="Magnuson J."/>
            <person name="Mondo S."/>
            <person name="Nolan M."/>
            <person name="Ohm R."/>
            <person name="Pangilinan J."/>
            <person name="Park H.-J."/>
            <person name="Ramirez L."/>
            <person name="Alfaro M."/>
            <person name="Sun H."/>
            <person name="Tritt A."/>
            <person name="Yoshinaga Y."/>
            <person name="Zwiers L.-H."/>
            <person name="Turgeon B."/>
            <person name="Goodwin S."/>
            <person name="Spatafora J."/>
            <person name="Crous P."/>
            <person name="Grigoriev I."/>
        </authorList>
    </citation>
    <scope>NUCLEOTIDE SEQUENCE</scope>
    <source>
        <strain evidence="1">CBS 122368</strain>
    </source>
</reference>
<dbReference type="EMBL" id="ML987194">
    <property type="protein sequence ID" value="KAF2250090.1"/>
    <property type="molecule type" value="Genomic_DNA"/>
</dbReference>